<accession>A0A9X2AZW7</accession>
<reference evidence="1" key="1">
    <citation type="submission" date="2022-04" db="EMBL/GenBank/DDBJ databases">
        <title>Corynebacterium kalidii LD5P10.</title>
        <authorList>
            <person name="Sun J.Q."/>
        </authorList>
    </citation>
    <scope>NUCLEOTIDE SEQUENCE</scope>
    <source>
        <strain evidence="1">LD5P10</strain>
    </source>
</reference>
<sequence length="66" mass="7155">MSNNDYDYGRSSGLYRAASKAYKLAGNLSDLGRTDVAEDVRTLAALLVTDAEEITAEIRDREAVTA</sequence>
<dbReference type="EMBL" id="JALIEA010000017">
    <property type="protein sequence ID" value="MCJ7859228.1"/>
    <property type="molecule type" value="Genomic_DNA"/>
</dbReference>
<name>A0A9X2AZW7_9CORY</name>
<proteinExistence type="predicted"/>
<dbReference type="AlphaFoldDB" id="A0A9X2AZW7"/>
<dbReference type="Proteomes" id="UP001139207">
    <property type="component" value="Unassembled WGS sequence"/>
</dbReference>
<organism evidence="1 2">
    <name type="scientific">Corynebacterium kalidii</name>
    <dbReference type="NCBI Taxonomy" id="2931982"/>
    <lineage>
        <taxon>Bacteria</taxon>
        <taxon>Bacillati</taxon>
        <taxon>Actinomycetota</taxon>
        <taxon>Actinomycetes</taxon>
        <taxon>Mycobacteriales</taxon>
        <taxon>Corynebacteriaceae</taxon>
        <taxon>Corynebacterium</taxon>
    </lineage>
</organism>
<evidence type="ECO:0000313" key="1">
    <source>
        <dbReference type="EMBL" id="MCJ7859228.1"/>
    </source>
</evidence>
<dbReference type="RefSeq" id="WP_244804958.1">
    <property type="nucleotide sequence ID" value="NZ_JALIEA010000017.1"/>
</dbReference>
<protein>
    <submittedName>
        <fullName evidence="1">Uncharacterized protein</fullName>
    </submittedName>
</protein>
<keyword evidence="2" id="KW-1185">Reference proteome</keyword>
<comment type="caution">
    <text evidence="1">The sequence shown here is derived from an EMBL/GenBank/DDBJ whole genome shotgun (WGS) entry which is preliminary data.</text>
</comment>
<evidence type="ECO:0000313" key="2">
    <source>
        <dbReference type="Proteomes" id="UP001139207"/>
    </source>
</evidence>
<gene>
    <name evidence="1" type="ORF">MUN33_10980</name>
</gene>